<dbReference type="Gene3D" id="6.10.340.10">
    <property type="match status" value="1"/>
</dbReference>
<evidence type="ECO:0000256" key="2">
    <source>
        <dbReference type="ARBA" id="ARBA00004651"/>
    </source>
</evidence>
<keyword evidence="8" id="KW-0418">Kinase</keyword>
<dbReference type="PANTHER" id="PTHR45528">
    <property type="entry name" value="SENSOR HISTIDINE KINASE CPXA"/>
    <property type="match status" value="1"/>
</dbReference>
<dbReference type="InterPro" id="IPR029016">
    <property type="entry name" value="GAF-like_dom_sf"/>
</dbReference>
<evidence type="ECO:0000256" key="4">
    <source>
        <dbReference type="ARBA" id="ARBA00022475"/>
    </source>
</evidence>
<evidence type="ECO:0000259" key="13">
    <source>
        <dbReference type="PROSITE" id="PS50885"/>
    </source>
</evidence>
<dbReference type="SMART" id="SM00304">
    <property type="entry name" value="HAMP"/>
    <property type="match status" value="2"/>
</dbReference>
<evidence type="ECO:0000256" key="8">
    <source>
        <dbReference type="ARBA" id="ARBA00022777"/>
    </source>
</evidence>
<dbReference type="CDD" id="cd06225">
    <property type="entry name" value="HAMP"/>
    <property type="match status" value="1"/>
</dbReference>
<evidence type="ECO:0000256" key="9">
    <source>
        <dbReference type="ARBA" id="ARBA00022840"/>
    </source>
</evidence>
<evidence type="ECO:0000256" key="5">
    <source>
        <dbReference type="ARBA" id="ARBA00022553"/>
    </source>
</evidence>
<evidence type="ECO:0000256" key="7">
    <source>
        <dbReference type="ARBA" id="ARBA00022741"/>
    </source>
</evidence>
<name>A0A9D5JZH2_9BACT</name>
<feature type="domain" description="HAMP" evidence="13">
    <location>
        <begin position="322"/>
        <end position="374"/>
    </location>
</feature>
<dbReference type="GO" id="GO:0000155">
    <property type="term" value="F:phosphorelay sensor kinase activity"/>
    <property type="evidence" value="ECO:0007669"/>
    <property type="project" value="TreeGrafter"/>
</dbReference>
<proteinExistence type="predicted"/>
<evidence type="ECO:0000313" key="14">
    <source>
        <dbReference type="EMBL" id="MBD3327219.1"/>
    </source>
</evidence>
<feature type="transmembrane region" description="Helical" evidence="12">
    <location>
        <begin position="302"/>
        <end position="320"/>
    </location>
</feature>
<keyword evidence="11 12" id="KW-0472">Membrane</keyword>
<dbReference type="InterPro" id="IPR003660">
    <property type="entry name" value="HAMP_dom"/>
</dbReference>
<keyword evidence="7" id="KW-0547">Nucleotide-binding</keyword>
<feature type="domain" description="HAMP" evidence="13">
    <location>
        <begin position="402"/>
        <end position="452"/>
    </location>
</feature>
<evidence type="ECO:0000256" key="1">
    <source>
        <dbReference type="ARBA" id="ARBA00000085"/>
    </source>
</evidence>
<dbReference type="Pfam" id="PF00672">
    <property type="entry name" value="HAMP"/>
    <property type="match status" value="1"/>
</dbReference>
<comment type="subcellular location">
    <subcellularLocation>
        <location evidence="2">Cell membrane</location>
        <topology evidence="2">Multi-pass membrane protein</topology>
    </subcellularLocation>
</comment>
<dbReference type="Gene3D" id="3.30.450.40">
    <property type="match status" value="1"/>
</dbReference>
<reference evidence="14" key="1">
    <citation type="submission" date="2019-11" db="EMBL/GenBank/DDBJ databases">
        <title>Microbial mats filling the niche in hypersaline microbial mats.</title>
        <authorList>
            <person name="Wong H.L."/>
            <person name="Macleod F.I."/>
            <person name="White R.A. III"/>
            <person name="Burns B.P."/>
        </authorList>
    </citation>
    <scope>NUCLEOTIDE SEQUENCE</scope>
    <source>
        <strain evidence="14">Rbin_158</strain>
    </source>
</reference>
<keyword evidence="10" id="KW-0902">Two-component regulatory system</keyword>
<keyword evidence="12" id="KW-1133">Transmembrane helix</keyword>
<keyword evidence="6" id="KW-0808">Transferase</keyword>
<evidence type="ECO:0000256" key="11">
    <source>
        <dbReference type="ARBA" id="ARBA00023136"/>
    </source>
</evidence>
<keyword evidence="4" id="KW-1003">Cell membrane</keyword>
<dbReference type="PANTHER" id="PTHR45528:SF1">
    <property type="entry name" value="SENSOR HISTIDINE KINASE CPXA"/>
    <property type="match status" value="1"/>
</dbReference>
<feature type="transmembrane region" description="Helical" evidence="12">
    <location>
        <begin position="7"/>
        <end position="28"/>
    </location>
</feature>
<evidence type="ECO:0000256" key="12">
    <source>
        <dbReference type="SAM" id="Phobius"/>
    </source>
</evidence>
<dbReference type="Proteomes" id="UP000649604">
    <property type="component" value="Unassembled WGS sequence"/>
</dbReference>
<comment type="caution">
    <text evidence="14">The sequence shown here is derived from an EMBL/GenBank/DDBJ whole genome shotgun (WGS) entry which is preliminary data.</text>
</comment>
<evidence type="ECO:0000256" key="3">
    <source>
        <dbReference type="ARBA" id="ARBA00012438"/>
    </source>
</evidence>
<evidence type="ECO:0000313" key="15">
    <source>
        <dbReference type="Proteomes" id="UP000649604"/>
    </source>
</evidence>
<keyword evidence="12" id="KW-0812">Transmembrane</keyword>
<dbReference type="GO" id="GO:0005524">
    <property type="term" value="F:ATP binding"/>
    <property type="evidence" value="ECO:0007669"/>
    <property type="project" value="UniProtKB-KW"/>
</dbReference>
<accession>A0A9D5JZH2</accession>
<gene>
    <name evidence="14" type="ORF">GF339_21715</name>
</gene>
<dbReference type="GO" id="GO:0005886">
    <property type="term" value="C:plasma membrane"/>
    <property type="evidence" value="ECO:0007669"/>
    <property type="project" value="UniProtKB-SubCell"/>
</dbReference>
<dbReference type="SUPFAM" id="SSF55781">
    <property type="entry name" value="GAF domain-like"/>
    <property type="match status" value="1"/>
</dbReference>
<protein>
    <recommendedName>
        <fullName evidence="3">histidine kinase</fullName>
        <ecNumber evidence="3">2.7.13.3</ecNumber>
    </recommendedName>
</protein>
<dbReference type="EC" id="2.7.13.3" evidence="3"/>
<dbReference type="AlphaFoldDB" id="A0A9D5JZH2"/>
<keyword evidence="5" id="KW-0597">Phosphoprotein</keyword>
<comment type="catalytic activity">
    <reaction evidence="1">
        <text>ATP + protein L-histidine = ADP + protein N-phospho-L-histidine.</text>
        <dbReference type="EC" id="2.7.13.3"/>
    </reaction>
</comment>
<organism evidence="14 15">
    <name type="scientific">candidate division KSB3 bacterium</name>
    <dbReference type="NCBI Taxonomy" id="2044937"/>
    <lineage>
        <taxon>Bacteria</taxon>
        <taxon>candidate division KSB3</taxon>
    </lineage>
</organism>
<keyword evidence="9" id="KW-0067">ATP-binding</keyword>
<dbReference type="SUPFAM" id="SSF158472">
    <property type="entry name" value="HAMP domain-like"/>
    <property type="match status" value="1"/>
</dbReference>
<evidence type="ECO:0000256" key="10">
    <source>
        <dbReference type="ARBA" id="ARBA00023012"/>
    </source>
</evidence>
<evidence type="ECO:0000256" key="6">
    <source>
        <dbReference type="ARBA" id="ARBA00022679"/>
    </source>
</evidence>
<feature type="non-terminal residue" evidence="14">
    <location>
        <position position="576"/>
    </location>
</feature>
<sequence>MRTSIRLKLGLIIGGLLGAFLVLGFIAYNGIQTIHAQIIQVVEVEQPTSAVAYEMDVNLLRMVVGVLGYLGERDASSLNRIRLGRENFTRFRQEYSTLAETEKGNALGERAQRMFEEFDNLATALITTDDAQHRKTEILLEVVDAWETLLEEKIEAAITPETAQAYEKLDVVSTMERNLDEAQRFVGDYISTHDPLYKQRIQDRWKTFKQAFARYRQLTLSDQEGQWVQHLDDLFEETKTLSQDILALEDENIANLTEFLRLRRELGNTVLYQGIIKEIAEPDLEASEQAALLAVTDANRHITILLSLGVLFGVMFGILLSRSITRPLQQVVRAASRIAVGDLAVRLDVTSRDELGLLADSFRQMITYIKQVAGVAETIANGDLQVNVEPKSDQDVLNHSLRNMVTYIQDVSNVTEKISNKELQVEVQPKSDQDILNHSLNQMIANLKVMIQEIEQQNWLQNGLNQLNNELLGEPSLVEVCNKALRFVSRYTQAGYGVLYIYDSEEASARLFSSFAFTEREKVSNVYHLGEGVVGQVALERKPILLKNIRRDERLIRTGTTSRPPLNTYTFPLIYD</sequence>
<dbReference type="EMBL" id="WJJP01000707">
    <property type="protein sequence ID" value="MBD3327219.1"/>
    <property type="molecule type" value="Genomic_DNA"/>
</dbReference>
<dbReference type="InterPro" id="IPR050398">
    <property type="entry name" value="HssS/ArlS-like"/>
</dbReference>
<dbReference type="PROSITE" id="PS50885">
    <property type="entry name" value="HAMP"/>
    <property type="match status" value="2"/>
</dbReference>